<evidence type="ECO:0000256" key="1">
    <source>
        <dbReference type="ARBA" id="ARBA00006432"/>
    </source>
</evidence>
<keyword evidence="3" id="KW-0276">Fatty acid metabolism</keyword>
<dbReference type="Gene3D" id="2.30.38.10">
    <property type="entry name" value="Luciferase, Domain 3"/>
    <property type="match status" value="1"/>
</dbReference>
<gene>
    <name evidence="6" type="ORF">DIW82_13180</name>
</gene>
<evidence type="ECO:0000256" key="4">
    <source>
        <dbReference type="ARBA" id="ARBA00023098"/>
    </source>
</evidence>
<proteinExistence type="inferred from homology"/>
<evidence type="ECO:0000259" key="5">
    <source>
        <dbReference type="Pfam" id="PF13193"/>
    </source>
</evidence>
<keyword evidence="2" id="KW-0436">Ligase</keyword>
<organism evidence="6 7">
    <name type="scientific">Corynebacterium nuruki</name>
    <dbReference type="NCBI Taxonomy" id="1032851"/>
    <lineage>
        <taxon>Bacteria</taxon>
        <taxon>Bacillati</taxon>
        <taxon>Actinomycetota</taxon>
        <taxon>Actinomycetes</taxon>
        <taxon>Mycobacteriales</taxon>
        <taxon>Corynebacteriaceae</taxon>
        <taxon>Corynebacterium</taxon>
    </lineage>
</organism>
<dbReference type="Gene3D" id="3.30.300.30">
    <property type="match status" value="1"/>
</dbReference>
<protein>
    <submittedName>
        <fullName evidence="6">Acyl-CoA synthetase</fullName>
    </submittedName>
</protein>
<feature type="domain" description="AMP-binding enzyme C-terminal" evidence="5">
    <location>
        <begin position="48"/>
        <end position="131"/>
    </location>
</feature>
<comment type="caution">
    <text evidence="6">The sequence shown here is derived from an EMBL/GenBank/DDBJ whole genome shotgun (WGS) entry which is preliminary data.</text>
</comment>
<evidence type="ECO:0000313" key="6">
    <source>
        <dbReference type="EMBL" id="HCT15696.1"/>
    </source>
</evidence>
<evidence type="ECO:0000256" key="3">
    <source>
        <dbReference type="ARBA" id="ARBA00022832"/>
    </source>
</evidence>
<dbReference type="GO" id="GO:0006631">
    <property type="term" value="P:fatty acid metabolic process"/>
    <property type="evidence" value="ECO:0007669"/>
    <property type="project" value="UniProtKB-KW"/>
</dbReference>
<dbReference type="Proteomes" id="UP000261739">
    <property type="component" value="Unassembled WGS sequence"/>
</dbReference>
<dbReference type="AlphaFoldDB" id="A0A3D4T2D1"/>
<dbReference type="FunFam" id="3.30.300.30:FF:000008">
    <property type="entry name" value="2,3-dihydroxybenzoate-AMP ligase"/>
    <property type="match status" value="1"/>
</dbReference>
<dbReference type="Pfam" id="PF13193">
    <property type="entry name" value="AMP-binding_C"/>
    <property type="match status" value="1"/>
</dbReference>
<reference evidence="6 7" key="1">
    <citation type="journal article" date="2018" name="Nat. Biotechnol.">
        <title>A standardized bacterial taxonomy based on genome phylogeny substantially revises the tree of life.</title>
        <authorList>
            <person name="Parks D.H."/>
            <person name="Chuvochina M."/>
            <person name="Waite D.W."/>
            <person name="Rinke C."/>
            <person name="Skarshewski A."/>
            <person name="Chaumeil P.A."/>
            <person name="Hugenholtz P."/>
        </authorList>
    </citation>
    <scope>NUCLEOTIDE SEQUENCE [LARGE SCALE GENOMIC DNA]</scope>
    <source>
        <strain evidence="6">UBA11247</strain>
    </source>
</reference>
<keyword evidence="4" id="KW-0443">Lipid metabolism</keyword>
<comment type="similarity">
    <text evidence="1">Belongs to the ATP-dependent AMP-binding enzyme family.</text>
</comment>
<dbReference type="STRING" id="863239.GCA_000213935_00571"/>
<sequence length="154" mass="16627">AIATAEAFVGGWFHTGDLAVKHADGYIQILDRSKDVVISGGENISTIEVEQAVISHPAIADVAVVGAPDDRWGERLRAYVVLDPSVDATAAVPGGEVEQSVIDHCRGLIAGYKVPRDYRVIDELPRTSTGKVRKNVLRDEAWAEHEEATGNRVN</sequence>
<dbReference type="GO" id="GO:0016874">
    <property type="term" value="F:ligase activity"/>
    <property type="evidence" value="ECO:0007669"/>
    <property type="project" value="UniProtKB-KW"/>
</dbReference>
<evidence type="ECO:0000256" key="2">
    <source>
        <dbReference type="ARBA" id="ARBA00022598"/>
    </source>
</evidence>
<dbReference type="PANTHER" id="PTHR43859">
    <property type="entry name" value="ACYL-ACTIVATING ENZYME"/>
    <property type="match status" value="1"/>
</dbReference>
<dbReference type="EMBL" id="DQID01000336">
    <property type="protein sequence ID" value="HCT15696.1"/>
    <property type="molecule type" value="Genomic_DNA"/>
</dbReference>
<feature type="non-terminal residue" evidence="6">
    <location>
        <position position="1"/>
    </location>
</feature>
<dbReference type="InterPro" id="IPR045851">
    <property type="entry name" value="AMP-bd_C_sf"/>
</dbReference>
<dbReference type="InterPro" id="IPR025110">
    <property type="entry name" value="AMP-bd_C"/>
</dbReference>
<dbReference type="PANTHER" id="PTHR43859:SF4">
    <property type="entry name" value="BUTANOATE--COA LIGASE AAE1-RELATED"/>
    <property type="match status" value="1"/>
</dbReference>
<evidence type="ECO:0000313" key="7">
    <source>
        <dbReference type="Proteomes" id="UP000261739"/>
    </source>
</evidence>
<accession>A0A3D4T2D1</accession>
<name>A0A3D4T2D1_9CORY</name>
<dbReference type="SUPFAM" id="SSF56801">
    <property type="entry name" value="Acetyl-CoA synthetase-like"/>
    <property type="match status" value="1"/>
</dbReference>